<organism evidence="1">
    <name type="scientific">Thermofilum pendens</name>
    <dbReference type="NCBI Taxonomy" id="2269"/>
    <lineage>
        <taxon>Archaea</taxon>
        <taxon>Thermoproteota</taxon>
        <taxon>Thermoprotei</taxon>
        <taxon>Thermofilales</taxon>
        <taxon>Thermofilaceae</taxon>
        <taxon>Thermofilum</taxon>
    </lineage>
</organism>
<accession>A0A7J3XA10</accession>
<proteinExistence type="predicted"/>
<reference evidence="1" key="1">
    <citation type="journal article" date="2020" name="mSystems">
        <title>Genome- and Community-Level Interaction Insights into Carbon Utilization and Element Cycling Functions of Hydrothermarchaeota in Hydrothermal Sediment.</title>
        <authorList>
            <person name="Zhou Z."/>
            <person name="Liu Y."/>
            <person name="Xu W."/>
            <person name="Pan J."/>
            <person name="Luo Z.H."/>
            <person name="Li M."/>
        </authorList>
    </citation>
    <scope>NUCLEOTIDE SEQUENCE [LARGE SCALE GENOMIC DNA]</scope>
    <source>
        <strain evidence="1">SpSt-1125</strain>
    </source>
</reference>
<evidence type="ECO:0000313" key="1">
    <source>
        <dbReference type="EMBL" id="HHP05875.1"/>
    </source>
</evidence>
<protein>
    <recommendedName>
        <fullName evidence="2">DNA-binding protein</fullName>
    </recommendedName>
</protein>
<sequence>MKTGIYRNYNEFSALVLNTLLEMIRRTKGSLVTFNPKKIAVLAGIDTHPVILTLVKDVLEGLREKGFISVAGKSKHGVKYAVTKSSPLWVLAKEGYTFTAATLADLERIGVVASAQTRRTLTAP</sequence>
<name>A0A7J3XA10_THEPE</name>
<evidence type="ECO:0008006" key="2">
    <source>
        <dbReference type="Google" id="ProtNLM"/>
    </source>
</evidence>
<comment type="caution">
    <text evidence="1">The sequence shown here is derived from an EMBL/GenBank/DDBJ whole genome shotgun (WGS) entry which is preliminary data.</text>
</comment>
<dbReference type="AlphaFoldDB" id="A0A7J3XA10"/>
<dbReference type="EMBL" id="DRZM01000244">
    <property type="protein sequence ID" value="HHP05875.1"/>
    <property type="molecule type" value="Genomic_DNA"/>
</dbReference>
<gene>
    <name evidence="1" type="ORF">ENM88_09080</name>
</gene>